<comment type="function">
    <text evidence="1">Involved in the transposition of the insertion sequence.</text>
</comment>
<dbReference type="InterPro" id="IPR047952">
    <property type="entry name" value="Transpos_IS4"/>
</dbReference>
<name>A0ABV3IL13_9BACI</name>
<evidence type="ECO:0000256" key="2">
    <source>
        <dbReference type="ARBA" id="ARBA00010075"/>
    </source>
</evidence>
<dbReference type="InterPro" id="IPR012337">
    <property type="entry name" value="RNaseH-like_sf"/>
</dbReference>
<feature type="non-terminal residue" evidence="7">
    <location>
        <position position="1"/>
    </location>
</feature>
<proteinExistence type="inferred from homology"/>
<evidence type="ECO:0000313" key="8">
    <source>
        <dbReference type="Proteomes" id="UP001552502"/>
    </source>
</evidence>
<accession>A0ABV3IL13</accession>
<keyword evidence="8" id="KW-1185">Reference proteome</keyword>
<dbReference type="InterPro" id="IPR002559">
    <property type="entry name" value="Transposase_11"/>
</dbReference>
<evidence type="ECO:0000259" key="6">
    <source>
        <dbReference type="Pfam" id="PF01609"/>
    </source>
</evidence>
<sequence length="180" mass="20505">ASVAFFRTVFTSLLQAKIGGLSKISHALSTYFERILILDSTTFQVPDRFASTYPGAGGCSHKAGVKIQLEYDLLSGEFSDVKIEPGKRSDQAYGATRTGMAQKNELYIRDLGYFRLQDFKSIQDNQGYYLSRLKLPTKIYRKEFETVVFKTKPAQLRPVYIQIHLEEIMNQLQPGQVYEL</sequence>
<evidence type="ECO:0000256" key="3">
    <source>
        <dbReference type="ARBA" id="ARBA00022578"/>
    </source>
</evidence>
<protein>
    <submittedName>
        <fullName evidence="7">IS4 family transposase</fullName>
    </submittedName>
</protein>
<dbReference type="NCBIfam" id="NF033592">
    <property type="entry name" value="transpos_IS4_1"/>
    <property type="match status" value="1"/>
</dbReference>
<evidence type="ECO:0000256" key="4">
    <source>
        <dbReference type="ARBA" id="ARBA00023125"/>
    </source>
</evidence>
<dbReference type="SUPFAM" id="SSF53098">
    <property type="entry name" value="Ribonuclease H-like"/>
    <property type="match status" value="1"/>
</dbReference>
<keyword evidence="5" id="KW-0233">DNA recombination</keyword>
<keyword evidence="3" id="KW-0815">Transposition</keyword>
<reference evidence="7 8" key="1">
    <citation type="journal article" date="2023" name="Proc. Natl. Acad. Sci. U.S.A.">
        <title>Bacterial tolerance to host-exuded specialized metabolites structures the maize root microbiome.</title>
        <authorList>
            <person name="Thoenen L."/>
            <person name="Giroud C."/>
            <person name="Kreuzer M."/>
            <person name="Waelchli J."/>
            <person name="Gfeller V."/>
            <person name="Deslandes-Herold G."/>
            <person name="Mateo P."/>
            <person name="Robert C.A.M."/>
            <person name="Ahrens C.H."/>
            <person name="Rubio-Somoza I."/>
            <person name="Bruggmann R."/>
            <person name="Erb M."/>
            <person name="Schlaeppi K."/>
        </authorList>
    </citation>
    <scope>NUCLEOTIDE SEQUENCE [LARGE SCALE GENOMIC DNA]</scope>
    <source>
        <strain evidence="7 8">LBA1-1-1.1</strain>
    </source>
</reference>
<dbReference type="Proteomes" id="UP001552502">
    <property type="component" value="Unassembled WGS sequence"/>
</dbReference>
<organism evidence="7 8">
    <name type="scientific">Bacillus proteolyticus</name>
    <dbReference type="NCBI Taxonomy" id="2026192"/>
    <lineage>
        <taxon>Bacteria</taxon>
        <taxon>Bacillati</taxon>
        <taxon>Bacillota</taxon>
        <taxon>Bacilli</taxon>
        <taxon>Bacillales</taxon>
        <taxon>Bacillaceae</taxon>
        <taxon>Bacillus</taxon>
        <taxon>Bacillus cereus group</taxon>
    </lineage>
</organism>
<dbReference type="PANTHER" id="PTHR33258:SF1">
    <property type="entry name" value="TRANSPOSASE INSL FOR INSERTION SEQUENCE ELEMENT IS186A-RELATED"/>
    <property type="match status" value="1"/>
</dbReference>
<feature type="domain" description="Transposase IS4-like" evidence="6">
    <location>
        <begin position="32"/>
        <end position="171"/>
    </location>
</feature>
<feature type="non-terminal residue" evidence="7">
    <location>
        <position position="180"/>
    </location>
</feature>
<dbReference type="Pfam" id="PF01609">
    <property type="entry name" value="DDE_Tnp_1"/>
    <property type="match status" value="1"/>
</dbReference>
<dbReference type="PANTHER" id="PTHR33258">
    <property type="entry name" value="TRANSPOSASE INSL FOR INSERTION SEQUENCE ELEMENT IS186A-RELATED"/>
    <property type="match status" value="1"/>
</dbReference>
<evidence type="ECO:0000313" key="7">
    <source>
        <dbReference type="EMBL" id="MEV4915077.1"/>
    </source>
</evidence>
<comment type="similarity">
    <text evidence="2">Belongs to the transposase 11 family.</text>
</comment>
<keyword evidence="4" id="KW-0238">DNA-binding</keyword>
<gene>
    <name evidence="7" type="ORF">MRBLBA1_006123</name>
</gene>
<evidence type="ECO:0000256" key="1">
    <source>
        <dbReference type="ARBA" id="ARBA00002286"/>
    </source>
</evidence>
<evidence type="ECO:0000256" key="5">
    <source>
        <dbReference type="ARBA" id="ARBA00023172"/>
    </source>
</evidence>
<dbReference type="RefSeq" id="WP_363331870.1">
    <property type="nucleotide sequence ID" value="NZ_JBEGIE010000112.1"/>
</dbReference>
<dbReference type="EMBL" id="JBEGIE010000112">
    <property type="protein sequence ID" value="MEV4915077.1"/>
    <property type="molecule type" value="Genomic_DNA"/>
</dbReference>
<comment type="caution">
    <text evidence="7">The sequence shown here is derived from an EMBL/GenBank/DDBJ whole genome shotgun (WGS) entry which is preliminary data.</text>
</comment>